<sequence length="40" mass="4448">MESAKWLKKALDLDPYLAVALVRMGNLYKIKVGLIISTGK</sequence>
<accession>A0A0F9L0A4</accession>
<reference evidence="1" key="1">
    <citation type="journal article" date="2015" name="Nature">
        <title>Complex archaea that bridge the gap between prokaryotes and eukaryotes.</title>
        <authorList>
            <person name="Spang A."/>
            <person name="Saw J.H."/>
            <person name="Jorgensen S.L."/>
            <person name="Zaremba-Niedzwiedzka K."/>
            <person name="Martijn J."/>
            <person name="Lind A.E."/>
            <person name="van Eijk R."/>
            <person name="Schleper C."/>
            <person name="Guy L."/>
            <person name="Ettema T.J."/>
        </authorList>
    </citation>
    <scope>NUCLEOTIDE SEQUENCE</scope>
</reference>
<comment type="caution">
    <text evidence="1">The sequence shown here is derived from an EMBL/GenBank/DDBJ whole genome shotgun (WGS) entry which is preliminary data.</text>
</comment>
<name>A0A0F9L0A4_9ZZZZ</name>
<evidence type="ECO:0000313" key="1">
    <source>
        <dbReference type="EMBL" id="KKM80411.1"/>
    </source>
</evidence>
<dbReference type="AlphaFoldDB" id="A0A0F9L0A4"/>
<dbReference type="EMBL" id="LAZR01008189">
    <property type="protein sequence ID" value="KKM80411.1"/>
    <property type="molecule type" value="Genomic_DNA"/>
</dbReference>
<protein>
    <submittedName>
        <fullName evidence="1">Uncharacterized protein</fullName>
    </submittedName>
</protein>
<gene>
    <name evidence="1" type="ORF">LCGC14_1340150</name>
</gene>
<proteinExistence type="predicted"/>
<organism evidence="1">
    <name type="scientific">marine sediment metagenome</name>
    <dbReference type="NCBI Taxonomy" id="412755"/>
    <lineage>
        <taxon>unclassified sequences</taxon>
        <taxon>metagenomes</taxon>
        <taxon>ecological metagenomes</taxon>
    </lineage>
</organism>